<feature type="domain" description="Arc-like DNA binding" evidence="1">
    <location>
        <begin position="2"/>
        <end position="46"/>
    </location>
</feature>
<dbReference type="RefSeq" id="WP_004653602.1">
    <property type="nucleotide sequence ID" value="NZ_KB849179.1"/>
</dbReference>
<dbReference type="SUPFAM" id="SSF47598">
    <property type="entry name" value="Ribbon-helix-helix"/>
    <property type="match status" value="1"/>
</dbReference>
<accession>A0ABP2TP31</accession>
<dbReference type="InterPro" id="IPR010985">
    <property type="entry name" value="Ribbon_hlx_hlx"/>
</dbReference>
<gene>
    <name evidence="2" type="ORF">F993_01473</name>
</gene>
<name>A0ABP2TP31_9GAMM</name>
<organism evidence="2 3">
    <name type="scientific">Acinetobacter proteolyticus</name>
    <dbReference type="NCBI Taxonomy" id="1776741"/>
    <lineage>
        <taxon>Bacteria</taxon>
        <taxon>Pseudomonadati</taxon>
        <taxon>Pseudomonadota</taxon>
        <taxon>Gammaproteobacteria</taxon>
        <taxon>Moraxellales</taxon>
        <taxon>Moraxellaceae</taxon>
        <taxon>Acinetobacter</taxon>
    </lineage>
</organism>
<keyword evidence="3" id="KW-1185">Reference proteome</keyword>
<dbReference type="InterPro" id="IPR013321">
    <property type="entry name" value="Arc_rbn_hlx_hlx"/>
</dbReference>
<dbReference type="Pfam" id="PF03869">
    <property type="entry name" value="Arc"/>
    <property type="match status" value="1"/>
</dbReference>
<proteinExistence type="predicted"/>
<evidence type="ECO:0000313" key="2">
    <source>
        <dbReference type="EMBL" id="ENU24157.1"/>
    </source>
</evidence>
<reference evidence="2 3" key="1">
    <citation type="submission" date="2013-02" db="EMBL/GenBank/DDBJ databases">
        <title>The Genome Sequence of Acinetobacter sp. NIPH 809.</title>
        <authorList>
            <consortium name="The Broad Institute Genome Sequencing Platform"/>
            <consortium name="The Broad Institute Genome Sequencing Center for Infectious Disease"/>
            <person name="Cerqueira G."/>
            <person name="Feldgarden M."/>
            <person name="Courvalin P."/>
            <person name="Perichon B."/>
            <person name="Grillot-Courvalin C."/>
            <person name="Clermont D."/>
            <person name="Rocha E."/>
            <person name="Yoon E.-J."/>
            <person name="Nemec A."/>
            <person name="Walker B."/>
            <person name="Young S.K."/>
            <person name="Zeng Q."/>
            <person name="Gargeya S."/>
            <person name="Fitzgerald M."/>
            <person name="Haas B."/>
            <person name="Abouelleil A."/>
            <person name="Alvarado L."/>
            <person name="Arachchi H.M."/>
            <person name="Berlin A.M."/>
            <person name="Chapman S.B."/>
            <person name="Dewar J."/>
            <person name="Goldberg J."/>
            <person name="Griggs A."/>
            <person name="Gujja S."/>
            <person name="Hansen M."/>
            <person name="Howarth C."/>
            <person name="Imamovic A."/>
            <person name="Larimer J."/>
            <person name="McCowan C."/>
            <person name="Murphy C."/>
            <person name="Neiman D."/>
            <person name="Pearson M."/>
            <person name="Priest M."/>
            <person name="Roberts A."/>
            <person name="Saif S."/>
            <person name="Shea T."/>
            <person name="Sisk P."/>
            <person name="Sykes S."/>
            <person name="Wortman J."/>
            <person name="Nusbaum C."/>
            <person name="Birren B."/>
        </authorList>
    </citation>
    <scope>NUCLEOTIDE SEQUENCE [LARGE SCALE GENOMIC DNA]</scope>
    <source>
        <strain evidence="2 3">NIPH 809</strain>
    </source>
</reference>
<sequence>MSREDPQLKVRLPQELKDQITESARLYNRSMNAEIVARLQMSFEQPEGEATLGSRMLSNAVGEMIEQSLSRITDRLIQSGIPQDAVLKALKTETD</sequence>
<dbReference type="InterPro" id="IPR005569">
    <property type="entry name" value="Arc_DNA-bd_dom"/>
</dbReference>
<protein>
    <recommendedName>
        <fullName evidence="1">Arc-like DNA binding domain-containing protein</fullName>
    </recommendedName>
</protein>
<dbReference type="EMBL" id="APOI01000014">
    <property type="protein sequence ID" value="ENU24157.1"/>
    <property type="molecule type" value="Genomic_DNA"/>
</dbReference>
<evidence type="ECO:0000313" key="3">
    <source>
        <dbReference type="Proteomes" id="UP000013034"/>
    </source>
</evidence>
<dbReference type="Proteomes" id="UP000013034">
    <property type="component" value="Unassembled WGS sequence"/>
</dbReference>
<evidence type="ECO:0000259" key="1">
    <source>
        <dbReference type="Pfam" id="PF03869"/>
    </source>
</evidence>
<comment type="caution">
    <text evidence="2">The sequence shown here is derived from an EMBL/GenBank/DDBJ whole genome shotgun (WGS) entry which is preliminary data.</text>
</comment>
<dbReference type="Gene3D" id="1.10.1220.10">
    <property type="entry name" value="Met repressor-like"/>
    <property type="match status" value="1"/>
</dbReference>